<keyword evidence="16" id="KW-1185">Reference proteome</keyword>
<evidence type="ECO:0000256" key="1">
    <source>
        <dbReference type="ARBA" id="ARBA00005513"/>
    </source>
</evidence>
<evidence type="ECO:0000256" key="10">
    <source>
        <dbReference type="ARBA" id="ARBA00025198"/>
    </source>
</evidence>
<dbReference type="GO" id="GO:0045259">
    <property type="term" value="C:proton-transporting ATP synthase complex"/>
    <property type="evidence" value="ECO:0007669"/>
    <property type="project" value="UniProtKB-KW"/>
</dbReference>
<comment type="similarity">
    <text evidence="1 13">Belongs to the ATPase B chain family.</text>
</comment>
<evidence type="ECO:0000256" key="8">
    <source>
        <dbReference type="ARBA" id="ARBA00023136"/>
    </source>
</evidence>
<name>A0A1G5SEN9_9PROT</name>
<dbReference type="GO" id="GO:0046961">
    <property type="term" value="F:proton-transporting ATPase activity, rotational mechanism"/>
    <property type="evidence" value="ECO:0007669"/>
    <property type="project" value="TreeGrafter"/>
</dbReference>
<keyword evidence="4 13" id="KW-0812">Transmembrane</keyword>
<dbReference type="InterPro" id="IPR050059">
    <property type="entry name" value="ATP_synthase_B_chain"/>
</dbReference>
<keyword evidence="6 13" id="KW-1133">Transmembrane helix</keyword>
<protein>
    <recommendedName>
        <fullName evidence="13">ATP synthase subunit b</fullName>
    </recommendedName>
    <alternativeName>
        <fullName evidence="13">ATP synthase F(0) sector subunit b</fullName>
    </alternativeName>
    <alternativeName>
        <fullName evidence="13">ATPase subunit I</fullName>
    </alternativeName>
    <alternativeName>
        <fullName evidence="13">F-type ATPase subunit b</fullName>
        <shortName evidence="13">F-ATPase subunit b</shortName>
    </alternativeName>
</protein>
<dbReference type="GO" id="GO:0012505">
    <property type="term" value="C:endomembrane system"/>
    <property type="evidence" value="ECO:0007669"/>
    <property type="project" value="UniProtKB-SubCell"/>
</dbReference>
<keyword evidence="7 13" id="KW-0406">Ion transport</keyword>
<comment type="subcellular location">
    <subcellularLocation>
        <location evidence="13">Cell membrane</location>
        <topology evidence="13">Single-pass membrane protein</topology>
    </subcellularLocation>
    <subcellularLocation>
        <location evidence="12">Endomembrane system</location>
        <topology evidence="12">Single-pass membrane protein</topology>
    </subcellularLocation>
</comment>
<dbReference type="NCBIfam" id="TIGR03321">
    <property type="entry name" value="alt_F1F0_F0_B"/>
    <property type="match status" value="1"/>
</dbReference>
<reference evidence="15 16" key="1">
    <citation type="submission" date="2016-10" db="EMBL/GenBank/DDBJ databases">
        <authorList>
            <person name="de Groot N.N."/>
        </authorList>
    </citation>
    <scope>NUCLEOTIDE SEQUENCE [LARGE SCALE GENOMIC DNA]</scope>
    <source>
        <strain evidence="15">1</strain>
    </source>
</reference>
<dbReference type="PANTHER" id="PTHR33445:SF2">
    <property type="entry name" value="ATP SYNTHASE SUBUNIT B', CHLOROPLASTIC"/>
    <property type="match status" value="1"/>
</dbReference>
<comment type="subunit">
    <text evidence="13">F-type ATPases have 2 components, F(1) - the catalytic core - and F(0) - the membrane proton channel. F(1) has five subunits: alpha(3), beta(3), gamma(1), delta(1), epsilon(1). F(0) has three main subunits: a(1), b(2) and c(10-14). The alpha and beta chains form an alternating ring which encloses part of the gamma chain. F(1) is attached to F(0) by a central stalk formed by the gamma and epsilon chains, while a peripheral stalk is formed by the delta and b chains.</text>
</comment>
<dbReference type="InterPro" id="IPR017707">
    <property type="entry name" value="Alt_ATP_synth_F0_bsu"/>
</dbReference>
<dbReference type="PANTHER" id="PTHR33445">
    <property type="entry name" value="ATP SYNTHASE SUBUNIT B', CHLOROPLASTIC"/>
    <property type="match status" value="1"/>
</dbReference>
<evidence type="ECO:0000256" key="4">
    <source>
        <dbReference type="ARBA" id="ARBA00022692"/>
    </source>
</evidence>
<sequence length="274" mass="30927">MLIDWFTVVAQIINFLILVWLLKRFLYKPILTAIDAREQRIAAKLADADAKKMEAQKERDAFQQKNEDFDKQRIERMNQVAEAVSAERAQLLDAARQESSDLRAQLQVTLKNERHNLNEALSHRAREEVFAIARKTLIDLADTTLEDRVTAVFLDRLRELDDGEMADLKLVFKASVDPLLIRTAFTLSTEQCAAIETTINGVLGEEKAVKFETAPDLISGIELVANGRKVAWSIASYLASLEESIDELLKDRDGIQLEVKPKAKTESDSQAKSE</sequence>
<evidence type="ECO:0000256" key="13">
    <source>
        <dbReference type="HAMAP-Rule" id="MF_01398"/>
    </source>
</evidence>
<proteinExistence type="inferred from homology"/>
<gene>
    <name evidence="13" type="primary">atpF</name>
    <name evidence="15" type="ORF">NSMM_400143</name>
</gene>
<feature type="transmembrane region" description="Helical" evidence="13">
    <location>
        <begin position="6"/>
        <end position="22"/>
    </location>
</feature>
<dbReference type="AlphaFoldDB" id="A0A1G5SEN9"/>
<dbReference type="Pfam" id="PF00430">
    <property type="entry name" value="ATP-synt_B"/>
    <property type="match status" value="1"/>
</dbReference>
<evidence type="ECO:0000256" key="2">
    <source>
        <dbReference type="ARBA" id="ARBA00022448"/>
    </source>
</evidence>
<dbReference type="Proteomes" id="UP000198729">
    <property type="component" value="Unassembled WGS sequence"/>
</dbReference>
<dbReference type="GO" id="GO:0046933">
    <property type="term" value="F:proton-transporting ATP synthase activity, rotational mechanism"/>
    <property type="evidence" value="ECO:0007669"/>
    <property type="project" value="UniProtKB-UniRule"/>
</dbReference>
<keyword evidence="8 13" id="KW-0472">Membrane</keyword>
<dbReference type="EMBL" id="FMWO01000048">
    <property type="protein sequence ID" value="SCZ85665.1"/>
    <property type="molecule type" value="Genomic_DNA"/>
</dbReference>
<feature type="coiled-coil region" evidence="14">
    <location>
        <begin position="38"/>
        <end position="112"/>
    </location>
</feature>
<keyword evidence="14" id="KW-0175">Coiled coil</keyword>
<comment type="function">
    <text evidence="10 13">F(1)F(0) ATP synthase produces ATP from ADP in the presence of a proton or sodium gradient. F-type ATPases consist of two structural domains, F(1) containing the extramembraneous catalytic core and F(0) containing the membrane proton channel, linked together by a central stalk and a peripheral stalk. During catalysis, ATP synthesis in the catalytic domain of F(1) is coupled via a rotary mechanism of the central stalk subunits to proton translocation.</text>
</comment>
<accession>A0A1G5SEN9</accession>
<evidence type="ECO:0000313" key="15">
    <source>
        <dbReference type="EMBL" id="SCZ85665.1"/>
    </source>
</evidence>
<keyword evidence="9 13" id="KW-0066">ATP synthesis</keyword>
<keyword evidence="2 13" id="KW-0813">Transport</keyword>
<evidence type="ECO:0000256" key="5">
    <source>
        <dbReference type="ARBA" id="ARBA00022781"/>
    </source>
</evidence>
<dbReference type="GO" id="GO:0005886">
    <property type="term" value="C:plasma membrane"/>
    <property type="evidence" value="ECO:0007669"/>
    <property type="project" value="UniProtKB-SubCell"/>
</dbReference>
<evidence type="ECO:0000256" key="9">
    <source>
        <dbReference type="ARBA" id="ARBA00023310"/>
    </source>
</evidence>
<keyword evidence="13" id="KW-1003">Cell membrane</keyword>
<comment type="function">
    <text evidence="11">Component of the F(0) channel, it forms part of the peripheral stalk, linking F(1) to F(0). The b'-subunit is a diverged and duplicated form of b found in plants and photosynthetic bacteria.</text>
</comment>
<dbReference type="STRING" id="51642.NSMM_400143"/>
<evidence type="ECO:0000313" key="16">
    <source>
        <dbReference type="Proteomes" id="UP000198729"/>
    </source>
</evidence>
<keyword evidence="3 13" id="KW-0138">CF(0)</keyword>
<dbReference type="RefSeq" id="WP_090286128.1">
    <property type="nucleotide sequence ID" value="NZ_FMWO01000048.1"/>
</dbReference>
<dbReference type="HAMAP" id="MF_01398">
    <property type="entry name" value="ATP_synth_b_bprime"/>
    <property type="match status" value="1"/>
</dbReference>
<dbReference type="CDD" id="cd06503">
    <property type="entry name" value="ATP-synt_Fo_b"/>
    <property type="match status" value="1"/>
</dbReference>
<keyword evidence="5 13" id="KW-0375">Hydrogen ion transport</keyword>
<organism evidence="15 16">
    <name type="scientific">Nitrosomonas mobilis</name>
    <dbReference type="NCBI Taxonomy" id="51642"/>
    <lineage>
        <taxon>Bacteria</taxon>
        <taxon>Pseudomonadati</taxon>
        <taxon>Pseudomonadota</taxon>
        <taxon>Betaproteobacteria</taxon>
        <taxon>Nitrosomonadales</taxon>
        <taxon>Nitrosomonadaceae</taxon>
        <taxon>Nitrosomonas</taxon>
    </lineage>
</organism>
<evidence type="ECO:0000256" key="14">
    <source>
        <dbReference type="SAM" id="Coils"/>
    </source>
</evidence>
<evidence type="ECO:0000256" key="7">
    <source>
        <dbReference type="ARBA" id="ARBA00023065"/>
    </source>
</evidence>
<evidence type="ECO:0000256" key="11">
    <source>
        <dbReference type="ARBA" id="ARBA00025614"/>
    </source>
</evidence>
<evidence type="ECO:0000256" key="12">
    <source>
        <dbReference type="ARBA" id="ARBA00037847"/>
    </source>
</evidence>
<dbReference type="OrthoDB" id="466272at2"/>
<evidence type="ECO:0000256" key="6">
    <source>
        <dbReference type="ARBA" id="ARBA00022989"/>
    </source>
</evidence>
<dbReference type="InterPro" id="IPR002146">
    <property type="entry name" value="ATP_synth_b/b'su_bac/chlpt"/>
</dbReference>
<evidence type="ECO:0000256" key="3">
    <source>
        <dbReference type="ARBA" id="ARBA00022547"/>
    </source>
</evidence>